<accession>A0A9E8SMD8</accession>
<evidence type="ECO:0008006" key="3">
    <source>
        <dbReference type="Google" id="ProtNLM"/>
    </source>
</evidence>
<proteinExistence type="predicted"/>
<dbReference type="AlphaFoldDB" id="A0A9E8SMD8"/>
<dbReference type="EMBL" id="CP112998">
    <property type="protein sequence ID" value="WAC13214.1"/>
    <property type="molecule type" value="Genomic_DNA"/>
</dbReference>
<evidence type="ECO:0000313" key="1">
    <source>
        <dbReference type="EMBL" id="WAC13214.1"/>
    </source>
</evidence>
<organism evidence="1 2">
    <name type="scientific">Dyadobacter pollutisoli</name>
    <dbReference type="NCBI Taxonomy" id="2910158"/>
    <lineage>
        <taxon>Bacteria</taxon>
        <taxon>Pseudomonadati</taxon>
        <taxon>Bacteroidota</taxon>
        <taxon>Cytophagia</taxon>
        <taxon>Cytophagales</taxon>
        <taxon>Spirosomataceae</taxon>
        <taxon>Dyadobacter</taxon>
    </lineage>
</organism>
<dbReference type="NCBIfam" id="NF047593">
    <property type="entry name" value="IS66_ISAeme5_TnpA"/>
    <property type="match status" value="1"/>
</dbReference>
<dbReference type="KEGG" id="dpf:ON006_04460"/>
<dbReference type="RefSeq" id="WP_244824978.1">
    <property type="nucleotide sequence ID" value="NZ_CP112998.1"/>
</dbReference>
<keyword evidence="2" id="KW-1185">Reference proteome</keyword>
<sequence>MFKVAEKAEEMLRLVTELESGEYDRQSFARLHGISVSKLDYWRARYRRQHSGRSGFVEIVNEPEPVLLEIVYPSGVLIRVKGELATARLRELVTLL</sequence>
<reference evidence="1" key="1">
    <citation type="submission" date="2022-11" db="EMBL/GenBank/DDBJ databases">
        <title>Dyadobacter pollutisoli sp. nov., isolated from plastic dumped soil.</title>
        <authorList>
            <person name="Kim J.M."/>
            <person name="Kim K.R."/>
            <person name="Lee J.K."/>
            <person name="Hao L."/>
            <person name="Jeon C.O."/>
        </authorList>
    </citation>
    <scope>NUCLEOTIDE SEQUENCE</scope>
    <source>
        <strain evidence="1">U1</strain>
    </source>
</reference>
<protein>
    <recommendedName>
        <fullName evidence="3">Transposase</fullName>
    </recommendedName>
</protein>
<gene>
    <name evidence="1" type="ORF">ON006_04460</name>
</gene>
<evidence type="ECO:0000313" key="2">
    <source>
        <dbReference type="Proteomes" id="UP001164653"/>
    </source>
</evidence>
<dbReference type="Proteomes" id="UP001164653">
    <property type="component" value="Chromosome"/>
</dbReference>
<name>A0A9E8SMD8_9BACT</name>